<dbReference type="InterPro" id="IPR045851">
    <property type="entry name" value="AMP-bd_C_sf"/>
</dbReference>
<dbReference type="InterPro" id="IPR000873">
    <property type="entry name" value="AMP-dep_synth/lig_dom"/>
</dbReference>
<dbReference type="InterPro" id="IPR023213">
    <property type="entry name" value="CAT-like_dom_sf"/>
</dbReference>
<comment type="caution">
    <text evidence="5">The sequence shown here is derived from an EMBL/GenBank/DDBJ whole genome shotgun (WGS) entry which is preliminary data.</text>
</comment>
<dbReference type="InterPro" id="IPR025110">
    <property type="entry name" value="AMP-bd_C"/>
</dbReference>
<feature type="region of interest" description="Disordered" evidence="3">
    <location>
        <begin position="54"/>
        <end position="73"/>
    </location>
</feature>
<dbReference type="Proteomes" id="UP001221411">
    <property type="component" value="Unassembled WGS sequence"/>
</dbReference>
<dbReference type="SMART" id="SM00823">
    <property type="entry name" value="PKS_PP"/>
    <property type="match status" value="1"/>
</dbReference>
<evidence type="ECO:0000313" key="6">
    <source>
        <dbReference type="Proteomes" id="UP001221411"/>
    </source>
</evidence>
<dbReference type="SUPFAM" id="SSF56801">
    <property type="entry name" value="Acetyl-CoA synthetase-like"/>
    <property type="match status" value="1"/>
</dbReference>
<dbReference type="InterPro" id="IPR044894">
    <property type="entry name" value="TubC_N_sf"/>
</dbReference>
<dbReference type="InterPro" id="IPR020806">
    <property type="entry name" value="PKS_PP-bd"/>
</dbReference>
<gene>
    <name evidence="5" type="ORF">POL67_37470</name>
</gene>
<dbReference type="Gene3D" id="3.30.559.10">
    <property type="entry name" value="Chloramphenicol acetyltransferase-like domain"/>
    <property type="match status" value="1"/>
</dbReference>
<keyword evidence="6" id="KW-1185">Reference proteome</keyword>
<evidence type="ECO:0000256" key="2">
    <source>
        <dbReference type="ARBA" id="ARBA00022553"/>
    </source>
</evidence>
<dbReference type="PROSITE" id="PS00455">
    <property type="entry name" value="AMP_BINDING"/>
    <property type="match status" value="1"/>
</dbReference>
<dbReference type="CDD" id="cd05930">
    <property type="entry name" value="A_NRPS"/>
    <property type="match status" value="1"/>
</dbReference>
<dbReference type="PROSITE" id="PS50075">
    <property type="entry name" value="CARRIER"/>
    <property type="match status" value="1"/>
</dbReference>
<dbReference type="Pfam" id="PF18563">
    <property type="entry name" value="TubC_N"/>
    <property type="match status" value="1"/>
</dbReference>
<dbReference type="Pfam" id="PF00550">
    <property type="entry name" value="PP-binding"/>
    <property type="match status" value="1"/>
</dbReference>
<dbReference type="RefSeq" id="WP_271925445.1">
    <property type="nucleotide sequence ID" value="NZ_JAQNDO010000001.1"/>
</dbReference>
<feature type="region of interest" description="Disordered" evidence="3">
    <location>
        <begin position="1046"/>
        <end position="1067"/>
    </location>
</feature>
<dbReference type="InterPro" id="IPR020845">
    <property type="entry name" value="AMP-binding_CS"/>
</dbReference>
<dbReference type="CDD" id="cd19531">
    <property type="entry name" value="LCL_NRPS-like"/>
    <property type="match status" value="1"/>
</dbReference>
<organism evidence="5 6">
    <name type="scientific">Polyangium mundeleinium</name>
    <dbReference type="NCBI Taxonomy" id="2995306"/>
    <lineage>
        <taxon>Bacteria</taxon>
        <taxon>Pseudomonadati</taxon>
        <taxon>Myxococcota</taxon>
        <taxon>Polyangia</taxon>
        <taxon>Polyangiales</taxon>
        <taxon>Polyangiaceae</taxon>
        <taxon>Polyangium</taxon>
    </lineage>
</organism>
<dbReference type="Gene3D" id="3.30.559.30">
    <property type="entry name" value="Nonribosomal peptide synthetase, condensation domain"/>
    <property type="match status" value="1"/>
</dbReference>
<dbReference type="EMBL" id="JAQNDO010000001">
    <property type="protein sequence ID" value="MDC0747080.1"/>
    <property type="molecule type" value="Genomic_DNA"/>
</dbReference>
<dbReference type="Gene3D" id="1.10.1200.10">
    <property type="entry name" value="ACP-like"/>
    <property type="match status" value="1"/>
</dbReference>
<keyword evidence="1" id="KW-0596">Phosphopantetheine</keyword>
<dbReference type="Pfam" id="PF00668">
    <property type="entry name" value="Condensation"/>
    <property type="match status" value="1"/>
</dbReference>
<dbReference type="InterPro" id="IPR009081">
    <property type="entry name" value="PP-bd_ACP"/>
</dbReference>
<dbReference type="PANTHER" id="PTHR45527">
    <property type="entry name" value="NONRIBOSOMAL PEPTIDE SYNTHETASE"/>
    <property type="match status" value="1"/>
</dbReference>
<dbReference type="InterPro" id="IPR041464">
    <property type="entry name" value="TubC_N"/>
</dbReference>
<accession>A0ABT5EZ11</accession>
<dbReference type="PANTHER" id="PTHR45527:SF1">
    <property type="entry name" value="FATTY ACID SYNTHASE"/>
    <property type="match status" value="1"/>
</dbReference>
<evidence type="ECO:0000313" key="5">
    <source>
        <dbReference type="EMBL" id="MDC0747080.1"/>
    </source>
</evidence>
<dbReference type="InterPro" id="IPR036736">
    <property type="entry name" value="ACP-like_sf"/>
</dbReference>
<dbReference type="Gene3D" id="2.30.38.10">
    <property type="entry name" value="Luciferase, Domain 3"/>
    <property type="match status" value="1"/>
</dbReference>
<reference evidence="5 6" key="1">
    <citation type="submission" date="2022-11" db="EMBL/GenBank/DDBJ databases">
        <title>Minimal conservation of predation-associated metabolite biosynthetic gene clusters underscores biosynthetic potential of Myxococcota including descriptions for ten novel species: Archangium lansinium sp. nov., Myxococcus landrumus sp. nov., Nannocystis bai.</title>
        <authorList>
            <person name="Ahearne A."/>
            <person name="Stevens C."/>
            <person name="Dowd S."/>
        </authorList>
    </citation>
    <scope>NUCLEOTIDE SEQUENCE [LARGE SCALE GENOMIC DNA]</scope>
    <source>
        <strain evidence="5 6">RJM3</strain>
    </source>
</reference>
<dbReference type="Gene3D" id="3.30.300.30">
    <property type="match status" value="1"/>
</dbReference>
<dbReference type="InterPro" id="IPR001242">
    <property type="entry name" value="Condensation_dom"/>
</dbReference>
<proteinExistence type="predicted"/>
<evidence type="ECO:0000256" key="3">
    <source>
        <dbReference type="SAM" id="MobiDB-lite"/>
    </source>
</evidence>
<feature type="compositionally biased region" description="Low complexity" evidence="3">
    <location>
        <begin position="54"/>
        <end position="65"/>
    </location>
</feature>
<sequence>MDTLIALLTEVRKKDIKLWVDGPDLKVSAPPGALTPELIGALKTRKPEIIEFLRSSGSSSSSGGPVPVPRGGPLPATFGQQQLWVLDQLGYRTVYSMPIAVELASALDVSVLRRSLDAIAQRHEGLRTTFVQVEGELRQTIRDPAEVPLIQRDLRALDPTAREAAVHTAIEEEMGRPFDLADGPLFRALLLTIGEGRSILMLTLHHIASDGWSIGVLTRELSALYGAFVAGAPSPLPALPIQMADVAVWQRERLRGEALAEETRFWRQRLEGAPTLLDLPITREVAEDEALPTQPRGDRLDFRIDAETTRGLRKVAEANGATLFMTLMAAFQVLLARTSGQDDLLVGTPAANRSHQALEGLIGYFVNTVVLRARFGDDPTFVDFLSRSREDTLLAFEHQGMPFERLVEALGAERVPHRNPLVQVLFALQNAGSVDLSLPGIRSTRVALPTLAARMDLEVDVLEAGVELEGFWVYNRDRFDRAAMERLVASFQALLAGIAADPRRRVFDLPLVPPDERRTILVAWNDTAAALPPEPALHRLFEAQAARTPDALALVHDGRASRQSLTYRALNEQANALAHQLVARGVRPDTPLGILAERSVSMVVGMLAAWKAGGAYVPLDPGLPPARLAFLLEDTRAPLVLAQAHLAQRLCADARAATEVVLLDDPATIATLPTHDLGTEAGAGHLAYVMYTSGSTGQPKGVMIEHGALLAHASQYTRFHGLSPADRVLALSAFHFDASVEQIFPALTAGACVILPDWELEARVFSEKLAELEVTLLDTSGAHWRALVDAWIEEPRLAEALRLRSLVVGGDVMPAEVVARFRKTGIAGRARLFNVYGPTETTVAATVYEVTGDFDARLPRIPIGKPLANRTAYVLDRRLRPAPIGVPGELFLGGRGVARGYLNQPALTAEKFIEVASLPFAAELSDAAKTGRVYRTGDLCRWLPDGTLDFVGRTDHQVKIRGYRVELGEIEAQLRRQTNVRDAVVVVHQVGQHRSLVAYVVAAEGLAESELEGELGAALRKTLPEHMIPSRFLPLAEIPRVTTSGKVDQAALPDPNRSAAATEAAPRTETEERVAVIFREILRRADIGIHDSFFDVGGHSLLATQLVLRVNRAFSLDLPLQAVFESSTIAELAASIDRTRLAQGLLTTATSGVESEEEGEL</sequence>
<dbReference type="Gene3D" id="1.10.10.1830">
    <property type="entry name" value="Non-ribosomal peptide synthase, adenylation domain"/>
    <property type="match status" value="1"/>
</dbReference>
<dbReference type="Pfam" id="PF00501">
    <property type="entry name" value="AMP-binding"/>
    <property type="match status" value="1"/>
</dbReference>
<dbReference type="Gene3D" id="3.40.50.980">
    <property type="match status" value="2"/>
</dbReference>
<dbReference type="Pfam" id="PF13193">
    <property type="entry name" value="AMP-binding_C"/>
    <property type="match status" value="1"/>
</dbReference>
<dbReference type="InterPro" id="IPR010071">
    <property type="entry name" value="AA_adenyl_dom"/>
</dbReference>
<dbReference type="SUPFAM" id="SSF52777">
    <property type="entry name" value="CoA-dependent acyltransferases"/>
    <property type="match status" value="2"/>
</dbReference>
<keyword evidence="2" id="KW-0597">Phosphoprotein</keyword>
<dbReference type="NCBIfam" id="TIGR01733">
    <property type="entry name" value="AA-adenyl-dom"/>
    <property type="match status" value="1"/>
</dbReference>
<evidence type="ECO:0000259" key="4">
    <source>
        <dbReference type="PROSITE" id="PS50075"/>
    </source>
</evidence>
<protein>
    <submittedName>
        <fullName evidence="5">Amino acid adenylation domain-containing protein</fullName>
    </submittedName>
</protein>
<dbReference type="SUPFAM" id="SSF47336">
    <property type="entry name" value="ACP-like"/>
    <property type="match status" value="1"/>
</dbReference>
<evidence type="ECO:0000256" key="1">
    <source>
        <dbReference type="ARBA" id="ARBA00022450"/>
    </source>
</evidence>
<name>A0ABT5EZ11_9BACT</name>
<feature type="domain" description="Carrier" evidence="4">
    <location>
        <begin position="1065"/>
        <end position="1140"/>
    </location>
</feature>